<proteinExistence type="predicted"/>
<evidence type="ECO:0000313" key="1">
    <source>
        <dbReference type="EMBL" id="KAF4682958.1"/>
    </source>
</evidence>
<protein>
    <submittedName>
        <fullName evidence="1">Uncharacterized protein</fullName>
    </submittedName>
</protein>
<dbReference type="AlphaFoldDB" id="A0A7J6NGK1"/>
<organism evidence="1 2">
    <name type="scientific">Perkinsus olseni</name>
    <name type="common">Perkinsus atlanticus</name>
    <dbReference type="NCBI Taxonomy" id="32597"/>
    <lineage>
        <taxon>Eukaryota</taxon>
        <taxon>Sar</taxon>
        <taxon>Alveolata</taxon>
        <taxon>Perkinsozoa</taxon>
        <taxon>Perkinsea</taxon>
        <taxon>Perkinsida</taxon>
        <taxon>Perkinsidae</taxon>
        <taxon>Perkinsus</taxon>
    </lineage>
</organism>
<sequence>MLGERWHRPAEDGKAALGNLRQRMAPLGSGRQRMATEMPGSGRQRLAEDGKAWHMMATHLDTFSRKWQRLTTDGNAWRTMAPPGRGWQRLADDGRAWRMMPMEMPGSGRQRLAEDGKAWHMMATQSDAFGREWHRLAADTNAWRTMAPLGSRRKYLVSLPGVLTASHIEVEAADECVRIRHNPPFSGHRKYRALIIWFPTRFAGGVQKCEFDGEMLKIDIAVDKLQPDTIFECDTEEEEEGALEVPTGAASLN</sequence>
<gene>
    <name evidence="1" type="ORF">FOZ62_012117</name>
</gene>
<dbReference type="Proteomes" id="UP000574390">
    <property type="component" value="Unassembled WGS sequence"/>
</dbReference>
<comment type="caution">
    <text evidence="1">The sequence shown here is derived from an EMBL/GenBank/DDBJ whole genome shotgun (WGS) entry which is preliminary data.</text>
</comment>
<dbReference type="EMBL" id="JABANM010037399">
    <property type="protein sequence ID" value="KAF4682958.1"/>
    <property type="molecule type" value="Genomic_DNA"/>
</dbReference>
<evidence type="ECO:0000313" key="2">
    <source>
        <dbReference type="Proteomes" id="UP000574390"/>
    </source>
</evidence>
<reference evidence="1 2" key="1">
    <citation type="submission" date="2020-04" db="EMBL/GenBank/DDBJ databases">
        <title>Perkinsus olseni comparative genomics.</title>
        <authorList>
            <person name="Bogema D.R."/>
        </authorList>
    </citation>
    <scope>NUCLEOTIDE SEQUENCE [LARGE SCALE GENOMIC DNA]</scope>
    <source>
        <strain evidence="1">ATCC PRA-205</strain>
    </source>
</reference>
<name>A0A7J6NGK1_PEROL</name>
<accession>A0A7J6NGK1</accession>